<comment type="caution">
    <text evidence="7">The sequence shown here is derived from an EMBL/GenBank/DDBJ whole genome shotgun (WGS) entry which is preliminary data.</text>
</comment>
<accession>A0A0R2JUK3</accession>
<evidence type="ECO:0000313" key="7">
    <source>
        <dbReference type="EMBL" id="KRN80699.1"/>
    </source>
</evidence>
<keyword evidence="2 5" id="KW-0645">Protease</keyword>
<dbReference type="PROSITE" id="PS00139">
    <property type="entry name" value="THIOL_PROTEASE_CYS"/>
    <property type="match status" value="1"/>
</dbReference>
<keyword evidence="5 7" id="KW-0031">Aminopeptidase</keyword>
<dbReference type="GO" id="GO:0006508">
    <property type="term" value="P:proteolysis"/>
    <property type="evidence" value="ECO:0007669"/>
    <property type="project" value="UniProtKB-KW"/>
</dbReference>
<dbReference type="STRING" id="89059.LAC1533_0523"/>
<dbReference type="EMBL" id="JQBK01000115">
    <property type="protein sequence ID" value="KRN80699.1"/>
    <property type="molecule type" value="Genomic_DNA"/>
</dbReference>
<dbReference type="Pfam" id="PF03051">
    <property type="entry name" value="Peptidase_C1_2"/>
    <property type="match status" value="1"/>
</dbReference>
<dbReference type="GO" id="GO:0009636">
    <property type="term" value="P:response to toxic substance"/>
    <property type="evidence" value="ECO:0007669"/>
    <property type="project" value="TreeGrafter"/>
</dbReference>
<name>A0A0R2JUK3_9LACO</name>
<protein>
    <recommendedName>
        <fullName evidence="5">Aminopeptidase</fullName>
    </recommendedName>
</protein>
<dbReference type="Proteomes" id="UP000051491">
    <property type="component" value="Unassembled WGS sequence"/>
</dbReference>
<dbReference type="PATRIC" id="fig|89059.3.peg.276"/>
<evidence type="ECO:0000313" key="8">
    <source>
        <dbReference type="Proteomes" id="UP000051491"/>
    </source>
</evidence>
<dbReference type="InterPro" id="IPR038765">
    <property type="entry name" value="Papain-like_cys_pep_sf"/>
</dbReference>
<dbReference type="InterPro" id="IPR004134">
    <property type="entry name" value="Peptidase_C1B"/>
</dbReference>
<feature type="active site" evidence="6">
    <location>
        <position position="378"/>
    </location>
</feature>
<proteinExistence type="inferred from homology"/>
<evidence type="ECO:0000256" key="4">
    <source>
        <dbReference type="ARBA" id="ARBA00022807"/>
    </source>
</evidence>
<sequence>MLEFKHVKNKMKRGIFLTKDLTKKDLRQFKTDLDDVPASKALARAVQQNGVLKSSADHTFLKNLNRTFSVEVETDSVTNQKQSGRCWLFATLNTLRHDFAKKYKVKDFQFSQNYNSFYDRLEKANKMLETAIELIDRPDDDREYLAMLQWGDTDGGQWANGAALINKYGLVPQSVMPETYNSEKTKEISDVLNYKLKNDVVDLRAHYQAGATEDELRAEKKKQLAEVYRMLVYAFGQPPVSFDFEYRDDNKKYHLDRDLTPQEFFQKYVAVDFDQYVVLADAPDHERNQNFVIPSQNYIFDGKQVELANVGLKSVKDAAIASLKDGKTVWFGCDVGHYSDRQLGILATEYFQKAELFNIDLTINKAQRLATREGECSHAMTLTGVDLVDGQPTKWKVENSWGDKVGEKGYFIMSDEWFDQYVYEVVVERKYLTADDLKVVDSPAKALKPWDSLS</sequence>
<reference evidence="7 8" key="1">
    <citation type="journal article" date="2015" name="Genome Announc.">
        <title>Expanding the biotechnology potential of lactobacilli through comparative genomics of 213 strains and associated genera.</title>
        <authorList>
            <person name="Sun Z."/>
            <person name="Harris H.M."/>
            <person name="McCann A."/>
            <person name="Guo C."/>
            <person name="Argimon S."/>
            <person name="Zhang W."/>
            <person name="Yang X."/>
            <person name="Jeffery I.B."/>
            <person name="Cooney J.C."/>
            <person name="Kagawa T.F."/>
            <person name="Liu W."/>
            <person name="Song Y."/>
            <person name="Salvetti E."/>
            <person name="Wrobel A."/>
            <person name="Rasinkangas P."/>
            <person name="Parkhill J."/>
            <person name="Rea M.C."/>
            <person name="O'Sullivan O."/>
            <person name="Ritari J."/>
            <person name="Douillard F.P."/>
            <person name="Paul Ross R."/>
            <person name="Yang R."/>
            <person name="Briner A.E."/>
            <person name="Felis G.E."/>
            <person name="de Vos W.M."/>
            <person name="Barrangou R."/>
            <person name="Klaenhammer T.R."/>
            <person name="Caufield P.W."/>
            <person name="Cui Y."/>
            <person name="Zhang H."/>
            <person name="O'Toole P.W."/>
        </authorList>
    </citation>
    <scope>NUCLEOTIDE SEQUENCE [LARGE SCALE GENOMIC DNA]</scope>
    <source>
        <strain evidence="7 8">DSM 15353</strain>
    </source>
</reference>
<keyword evidence="4 5" id="KW-0788">Thiol protease</keyword>
<organism evidence="7 8">
    <name type="scientific">Ligilactobacillus acidipiscis</name>
    <dbReference type="NCBI Taxonomy" id="89059"/>
    <lineage>
        <taxon>Bacteria</taxon>
        <taxon>Bacillati</taxon>
        <taxon>Bacillota</taxon>
        <taxon>Bacilli</taxon>
        <taxon>Lactobacillales</taxon>
        <taxon>Lactobacillaceae</taxon>
        <taxon>Ligilactobacillus</taxon>
    </lineage>
</organism>
<evidence type="ECO:0000256" key="3">
    <source>
        <dbReference type="ARBA" id="ARBA00022801"/>
    </source>
</evidence>
<keyword evidence="3 5" id="KW-0378">Hydrolase</keyword>
<evidence type="ECO:0000256" key="2">
    <source>
        <dbReference type="ARBA" id="ARBA00022670"/>
    </source>
</evidence>
<dbReference type="GO" id="GO:0070005">
    <property type="term" value="F:cysteine-type aminopeptidase activity"/>
    <property type="evidence" value="ECO:0007669"/>
    <property type="project" value="InterPro"/>
</dbReference>
<dbReference type="InterPro" id="IPR000169">
    <property type="entry name" value="Pept_cys_AS"/>
</dbReference>
<dbReference type="AlphaFoldDB" id="A0A0R2JUK3"/>
<feature type="active site" evidence="6">
    <location>
        <position position="86"/>
    </location>
</feature>
<dbReference type="Gene3D" id="3.90.70.10">
    <property type="entry name" value="Cysteine proteinases"/>
    <property type="match status" value="1"/>
</dbReference>
<dbReference type="CDD" id="cd00585">
    <property type="entry name" value="Peptidase_C1B"/>
    <property type="match status" value="1"/>
</dbReference>
<dbReference type="PANTHER" id="PTHR10363:SF2">
    <property type="entry name" value="BLEOMYCIN HYDROLASE"/>
    <property type="match status" value="1"/>
</dbReference>
<dbReference type="PIRSF" id="PIRSF005700">
    <property type="entry name" value="PepC"/>
    <property type="match status" value="1"/>
</dbReference>
<dbReference type="GO" id="GO:0043418">
    <property type="term" value="P:homocysteine catabolic process"/>
    <property type="evidence" value="ECO:0007669"/>
    <property type="project" value="TreeGrafter"/>
</dbReference>
<comment type="subcellular location">
    <subcellularLocation>
        <location evidence="1">Cytoplasm</location>
    </subcellularLocation>
</comment>
<evidence type="ECO:0000256" key="6">
    <source>
        <dbReference type="PIRSR" id="PIRSR005700-1"/>
    </source>
</evidence>
<dbReference type="PANTHER" id="PTHR10363">
    <property type="entry name" value="BLEOMYCIN HYDROLASE"/>
    <property type="match status" value="1"/>
</dbReference>
<gene>
    <name evidence="7" type="ORF">IV43_GL000273</name>
</gene>
<feature type="active site" evidence="6">
    <location>
        <position position="399"/>
    </location>
</feature>
<dbReference type="GO" id="GO:0005737">
    <property type="term" value="C:cytoplasm"/>
    <property type="evidence" value="ECO:0007669"/>
    <property type="project" value="UniProtKB-SubCell"/>
</dbReference>
<dbReference type="SUPFAM" id="SSF54001">
    <property type="entry name" value="Cysteine proteinases"/>
    <property type="match status" value="1"/>
</dbReference>
<evidence type="ECO:0000256" key="1">
    <source>
        <dbReference type="ARBA" id="ARBA00004496"/>
    </source>
</evidence>
<evidence type="ECO:0000256" key="5">
    <source>
        <dbReference type="PIRNR" id="PIRNR005700"/>
    </source>
</evidence>
<comment type="similarity">
    <text evidence="5">Belongs to the peptidase C1 family.</text>
</comment>